<dbReference type="GO" id="GO:0005656">
    <property type="term" value="C:nuclear pre-replicative complex"/>
    <property type="evidence" value="ECO:0007669"/>
    <property type="project" value="TreeGrafter"/>
</dbReference>
<dbReference type="PANTHER" id="PTHR12748">
    <property type="entry name" value="ORIGIN RECOGNITION COMPLEX SUBUNIT 3"/>
    <property type="match status" value="1"/>
</dbReference>
<dbReference type="InterPro" id="IPR045667">
    <property type="entry name" value="ORC3_N"/>
</dbReference>
<sequence length="687" mass="78676">MATVEDRNSQKTSYFLDRTKRRKLYDERSEAVKRIQYKHQLEIETSPIEDPEIPFVRLLGGNESVRAASNRWDLYNEAWKAQERKIHQLLETGNTQVLDDIENFIRQPWDDNPDARIDTSIILPGSNIANHIRLFSQINDRVKRMDNVHMVSLTSKACVNLKTALKIIVANLTERDGDTEQQQEEETVGGDEGGDDLRFDKRLRYDLDILADWCKKQVKLNPNVERLSDLRIIISIEDADSFDIPILTGLIKMVQSYIEQIPVKLMLSVATSLGVFQEKLPRSCVRLLKGTPFHAQMADGIMKVLDATMFTFDEHALLLGPRLFDNLVHRQRESIESVDAFISSLKYIFMSHYYSNPFALLAQCGVFEDERYDERFMSLISKDHLKAIRMTTSFRNFVNEKVTNGDTEDIQDLLEDDEYLKSIIVPALQDFRQCASNILAAIDIVIALQKANGSQVSSKIDLYIGALSSELWNEPFLAELIESTAEGGTKAATILMEEFKELSSKGGILKELYDLLDSEFGKSISEYDGEESSGNMEISAKIVAQVCQILQTSLQPYNKCLLYEVFVADTAKLQEDVFLPTQRPALELALCEPKHYIGEQSRPGYHDPHLSILYQLYRESSVFINSFDYYTAFKEMLPEPSEEEKPDWEKKTLAWFLQGIAELKVLGIIRDSKRKFECVEKVAWKDL</sequence>
<keyword evidence="5" id="KW-0539">Nucleus</keyword>
<dbReference type="VEuPathDB" id="FungiDB:TRICI_004649"/>
<gene>
    <name evidence="8" type="ORF">TRICI_004649</name>
</gene>
<dbReference type="GO" id="GO:0003688">
    <property type="term" value="F:DNA replication origin binding"/>
    <property type="evidence" value="ECO:0007669"/>
    <property type="project" value="TreeGrafter"/>
</dbReference>
<dbReference type="Pfam" id="PF18137">
    <property type="entry name" value="WHD_ORC"/>
    <property type="match status" value="1"/>
</dbReference>
<evidence type="ECO:0000313" key="9">
    <source>
        <dbReference type="Proteomes" id="UP000761534"/>
    </source>
</evidence>
<evidence type="ECO:0000313" key="8">
    <source>
        <dbReference type="EMBL" id="KAA8909060.1"/>
    </source>
</evidence>
<evidence type="ECO:0000256" key="2">
    <source>
        <dbReference type="ARBA" id="ARBA00010977"/>
    </source>
</evidence>
<keyword evidence="4" id="KW-0238">DNA-binding</keyword>
<keyword evidence="3" id="KW-0235">DNA replication</keyword>
<evidence type="ECO:0000256" key="1">
    <source>
        <dbReference type="ARBA" id="ARBA00004123"/>
    </source>
</evidence>
<evidence type="ECO:0000259" key="6">
    <source>
        <dbReference type="Pfam" id="PF07034"/>
    </source>
</evidence>
<feature type="domain" description="Origin recognition complex subunit 3 winged helix C-terminal" evidence="7">
    <location>
        <begin position="583"/>
        <end position="684"/>
    </location>
</feature>
<name>A0A642V0A9_9ASCO</name>
<dbReference type="AlphaFoldDB" id="A0A642V0A9"/>
<dbReference type="GO" id="GO:0005664">
    <property type="term" value="C:nuclear origin of replication recognition complex"/>
    <property type="evidence" value="ECO:0007669"/>
    <property type="project" value="InterPro"/>
</dbReference>
<evidence type="ECO:0000256" key="3">
    <source>
        <dbReference type="ARBA" id="ARBA00022705"/>
    </source>
</evidence>
<comment type="subcellular location">
    <subcellularLocation>
        <location evidence="1">Nucleus</location>
    </subcellularLocation>
</comment>
<dbReference type="InterPro" id="IPR040855">
    <property type="entry name" value="ORC_WH_C"/>
</dbReference>
<dbReference type="CDD" id="cd20704">
    <property type="entry name" value="Orc3"/>
    <property type="match status" value="1"/>
</dbReference>
<dbReference type="Proteomes" id="UP000761534">
    <property type="component" value="Unassembled WGS sequence"/>
</dbReference>
<dbReference type="Pfam" id="PF07034">
    <property type="entry name" value="ORC3_N"/>
    <property type="match status" value="1"/>
</dbReference>
<comment type="caution">
    <text evidence="8">The sequence shown here is derived from an EMBL/GenBank/DDBJ whole genome shotgun (WGS) entry which is preliminary data.</text>
</comment>
<dbReference type="PANTHER" id="PTHR12748:SF0">
    <property type="entry name" value="ORIGIN RECOGNITION COMPLEX SUBUNIT 3"/>
    <property type="match status" value="1"/>
</dbReference>
<comment type="similarity">
    <text evidence="2">Belongs to the ORC3 family.</text>
</comment>
<dbReference type="OrthoDB" id="10265211at2759"/>
<accession>A0A642V0A9</accession>
<reference evidence="8" key="1">
    <citation type="journal article" date="2019" name="G3 (Bethesda)">
        <title>Genome Assemblies of Two Rare Opportunistic Yeast Pathogens: Diutina rugosa (syn. Candida rugosa) and Trichomonascus ciferrii (syn. Candida ciferrii).</title>
        <authorList>
            <person name="Mixao V."/>
            <person name="Saus E."/>
            <person name="Hansen A.P."/>
            <person name="Lass-Florl C."/>
            <person name="Gabaldon T."/>
        </authorList>
    </citation>
    <scope>NUCLEOTIDE SEQUENCE</scope>
    <source>
        <strain evidence="8">CBS 4856</strain>
    </source>
</reference>
<feature type="domain" description="Origin recognition complex subunit 3 N-terminal" evidence="6">
    <location>
        <begin position="8"/>
        <end position="361"/>
    </location>
</feature>
<proteinExistence type="inferred from homology"/>
<evidence type="ECO:0000256" key="5">
    <source>
        <dbReference type="ARBA" id="ARBA00023242"/>
    </source>
</evidence>
<dbReference type="GO" id="GO:0031261">
    <property type="term" value="C:DNA replication preinitiation complex"/>
    <property type="evidence" value="ECO:0007669"/>
    <property type="project" value="TreeGrafter"/>
</dbReference>
<dbReference type="GO" id="GO:0006270">
    <property type="term" value="P:DNA replication initiation"/>
    <property type="evidence" value="ECO:0007669"/>
    <property type="project" value="TreeGrafter"/>
</dbReference>
<organism evidence="8 9">
    <name type="scientific">Trichomonascus ciferrii</name>
    <dbReference type="NCBI Taxonomy" id="44093"/>
    <lineage>
        <taxon>Eukaryota</taxon>
        <taxon>Fungi</taxon>
        <taxon>Dikarya</taxon>
        <taxon>Ascomycota</taxon>
        <taxon>Saccharomycotina</taxon>
        <taxon>Dipodascomycetes</taxon>
        <taxon>Dipodascales</taxon>
        <taxon>Trichomonascaceae</taxon>
        <taxon>Trichomonascus</taxon>
        <taxon>Trichomonascus ciferrii complex</taxon>
    </lineage>
</organism>
<evidence type="ECO:0000256" key="4">
    <source>
        <dbReference type="ARBA" id="ARBA00023125"/>
    </source>
</evidence>
<dbReference type="EMBL" id="SWFS01000350">
    <property type="protein sequence ID" value="KAA8909060.1"/>
    <property type="molecule type" value="Genomic_DNA"/>
</dbReference>
<dbReference type="InterPro" id="IPR020795">
    <property type="entry name" value="ORC3"/>
</dbReference>
<keyword evidence="9" id="KW-1185">Reference proteome</keyword>
<protein>
    <submittedName>
        <fullName evidence="8">Uncharacterized protein</fullName>
    </submittedName>
</protein>
<evidence type="ECO:0000259" key="7">
    <source>
        <dbReference type="Pfam" id="PF18137"/>
    </source>
</evidence>